<sequence length="59" mass="6367">MIIASDFIAMSAILAGCFGLMSAFSSLRNSINSLERPKAQIAGSFPFKVFRGHIAFDGR</sequence>
<accession>A0A256G9H5</accession>
<comment type="caution">
    <text evidence="1">The sequence shown here is derived from an EMBL/GenBank/DDBJ whole genome shotgun (WGS) entry which is preliminary data.</text>
</comment>
<protein>
    <submittedName>
        <fullName evidence="1">Putative lipoprotein</fullName>
    </submittedName>
</protein>
<name>A0A256G9H5_9HYPH</name>
<evidence type="ECO:0000313" key="2">
    <source>
        <dbReference type="Proteomes" id="UP000216188"/>
    </source>
</evidence>
<dbReference type="Proteomes" id="UP000216188">
    <property type="component" value="Unassembled WGS sequence"/>
</dbReference>
<keyword evidence="2" id="KW-1185">Reference proteome</keyword>
<proteinExistence type="predicted"/>
<dbReference type="EMBL" id="NNRM01000039">
    <property type="protein sequence ID" value="OYR23708.1"/>
    <property type="molecule type" value="Genomic_DNA"/>
</dbReference>
<reference evidence="1 2" key="1">
    <citation type="submission" date="2017-07" db="EMBL/GenBank/DDBJ databases">
        <title>Phylogenetic study on the rhizospheric bacterium Ochrobactrum sp. A44.</title>
        <authorList>
            <person name="Krzyzanowska D.M."/>
            <person name="Ossowicki A."/>
            <person name="Rajewska M."/>
            <person name="Maciag T."/>
            <person name="Kaczynski Z."/>
            <person name="Czerwicka M."/>
            <person name="Jafra S."/>
        </authorList>
    </citation>
    <scope>NUCLEOTIDE SEQUENCE [LARGE SCALE GENOMIC DNA]</scope>
    <source>
        <strain evidence="1 2">CCUG 30717</strain>
    </source>
</reference>
<gene>
    <name evidence="1" type="ORF">CEV34_3712</name>
</gene>
<evidence type="ECO:0000313" key="1">
    <source>
        <dbReference type="EMBL" id="OYR23708.1"/>
    </source>
</evidence>
<keyword evidence="1" id="KW-0449">Lipoprotein</keyword>
<dbReference type="AlphaFoldDB" id="A0A256G9H5"/>
<organism evidence="1 2">
    <name type="scientific">Brucella pseudogrignonensis</name>
    <dbReference type="NCBI Taxonomy" id="419475"/>
    <lineage>
        <taxon>Bacteria</taxon>
        <taxon>Pseudomonadati</taxon>
        <taxon>Pseudomonadota</taxon>
        <taxon>Alphaproteobacteria</taxon>
        <taxon>Hyphomicrobiales</taxon>
        <taxon>Brucellaceae</taxon>
        <taxon>Brucella/Ochrobactrum group</taxon>
        <taxon>Brucella</taxon>
    </lineage>
</organism>